<accession>M2M9D2</accession>
<dbReference type="OMA" id="QIMDNHP"/>
<keyword evidence="1" id="KW-0472">Membrane</keyword>
<evidence type="ECO:0000313" key="3">
    <source>
        <dbReference type="Proteomes" id="UP000011761"/>
    </source>
</evidence>
<dbReference type="GeneID" id="19113370"/>
<keyword evidence="1" id="KW-1133">Transmembrane helix</keyword>
<dbReference type="eggNOG" id="ENOG502RHGF">
    <property type="taxonomic scope" value="Eukaryota"/>
</dbReference>
<sequence length="409" mass="45333">MYTTRAIARSSRAVRINNAALRRNVRFQSDSATSKAASQTASVAQNPWVIGSVSGLLGGSIAFYIWYSTSGLAAATKTARQAKSYYDKATSQLKVTFQENTPEPSEALQALKDAANKYAGWVPGGKQYVDKIFDDLEMIRKRHGEEVDNIVSEAYGELRSESKKGMSLETVSGSWQILQKHLQRLAGLAGDATEDILNNHPELKERLGVPIDQLKQLGQQMGPEVQKSIDETWSQVSDILKEGISFSSADKIRKLVQDKQQQIRQMGEQAFDKGFEQVKPMLGNNPQLKQLVENNMDTLRQGNVSQVIPMIQTAVSGGNTLDLEKYIVNAKEKAQQQFSSGGLNEWLNMIPQGGKILPQLQKLKSIAEQQGPQAQQLAQETLSEIGQVLEKKAKKYEDLYNQSKQQASK</sequence>
<gene>
    <name evidence="2" type="ORF">BAUCODRAFT_37900</name>
</gene>
<dbReference type="STRING" id="717646.M2M9D2"/>
<protein>
    <submittedName>
        <fullName evidence="2">Uncharacterized protein</fullName>
    </submittedName>
</protein>
<evidence type="ECO:0000256" key="1">
    <source>
        <dbReference type="SAM" id="Phobius"/>
    </source>
</evidence>
<feature type="transmembrane region" description="Helical" evidence="1">
    <location>
        <begin position="48"/>
        <end position="67"/>
    </location>
</feature>
<proteinExistence type="predicted"/>
<dbReference type="EMBL" id="KB445561">
    <property type="protein sequence ID" value="EMC92991.1"/>
    <property type="molecule type" value="Genomic_DNA"/>
</dbReference>
<evidence type="ECO:0000313" key="2">
    <source>
        <dbReference type="EMBL" id="EMC92991.1"/>
    </source>
</evidence>
<dbReference type="RefSeq" id="XP_007679850.1">
    <property type="nucleotide sequence ID" value="XM_007681660.1"/>
</dbReference>
<dbReference type="HOGENOM" id="CLU_033245_0_0_1"/>
<name>M2M9D2_BAUPA</name>
<dbReference type="OrthoDB" id="3883941at2759"/>
<organism evidence="2 3">
    <name type="scientific">Baudoinia panamericana (strain UAMH 10762)</name>
    <name type="common">Angels' share fungus</name>
    <name type="synonym">Baudoinia compniacensis (strain UAMH 10762)</name>
    <dbReference type="NCBI Taxonomy" id="717646"/>
    <lineage>
        <taxon>Eukaryota</taxon>
        <taxon>Fungi</taxon>
        <taxon>Dikarya</taxon>
        <taxon>Ascomycota</taxon>
        <taxon>Pezizomycotina</taxon>
        <taxon>Dothideomycetes</taxon>
        <taxon>Dothideomycetidae</taxon>
        <taxon>Mycosphaerellales</taxon>
        <taxon>Teratosphaeriaceae</taxon>
        <taxon>Baudoinia</taxon>
    </lineage>
</organism>
<reference evidence="2 3" key="1">
    <citation type="journal article" date="2012" name="PLoS Pathog.">
        <title>Diverse lifestyles and strategies of plant pathogenesis encoded in the genomes of eighteen Dothideomycetes fungi.</title>
        <authorList>
            <person name="Ohm R.A."/>
            <person name="Feau N."/>
            <person name="Henrissat B."/>
            <person name="Schoch C.L."/>
            <person name="Horwitz B.A."/>
            <person name="Barry K.W."/>
            <person name="Condon B.J."/>
            <person name="Copeland A.C."/>
            <person name="Dhillon B."/>
            <person name="Glaser F."/>
            <person name="Hesse C.N."/>
            <person name="Kosti I."/>
            <person name="LaButti K."/>
            <person name="Lindquist E.A."/>
            <person name="Lucas S."/>
            <person name="Salamov A.A."/>
            <person name="Bradshaw R.E."/>
            <person name="Ciuffetti L."/>
            <person name="Hamelin R.C."/>
            <person name="Kema G.H.J."/>
            <person name="Lawrence C."/>
            <person name="Scott J.A."/>
            <person name="Spatafora J.W."/>
            <person name="Turgeon B.G."/>
            <person name="de Wit P.J.G.M."/>
            <person name="Zhong S."/>
            <person name="Goodwin S.B."/>
            <person name="Grigoriev I.V."/>
        </authorList>
    </citation>
    <scope>NUCLEOTIDE SEQUENCE [LARGE SCALE GENOMIC DNA]</scope>
    <source>
        <strain evidence="2 3">UAMH 10762</strain>
    </source>
</reference>
<dbReference type="Proteomes" id="UP000011761">
    <property type="component" value="Unassembled WGS sequence"/>
</dbReference>
<dbReference type="AlphaFoldDB" id="M2M9D2"/>
<keyword evidence="1" id="KW-0812">Transmembrane</keyword>
<dbReference type="KEGG" id="bcom:BAUCODRAFT_37900"/>
<keyword evidence="3" id="KW-1185">Reference proteome</keyword>